<dbReference type="PATRIC" id="fig|1202724.3.peg.1241"/>
<evidence type="ECO:0000313" key="6">
    <source>
        <dbReference type="EMBL" id="KOS05634.1"/>
    </source>
</evidence>
<dbReference type="InterPro" id="IPR006710">
    <property type="entry name" value="Glyco_hydro_43"/>
</dbReference>
<dbReference type="AlphaFoldDB" id="A0A0M8MC28"/>
<dbReference type="Proteomes" id="UP000037755">
    <property type="component" value="Unassembled WGS sequence"/>
</dbReference>
<dbReference type="Pfam" id="PF04616">
    <property type="entry name" value="Glyco_hydro_43"/>
    <property type="match status" value="1"/>
</dbReference>
<dbReference type="GO" id="GO:0005975">
    <property type="term" value="P:carbohydrate metabolic process"/>
    <property type="evidence" value="ECO:0007669"/>
    <property type="project" value="InterPro"/>
</dbReference>
<sequence>MNNKLYILFLLACLSLSAQTKGKYSAIYSGSPWFDNRGQVVSAHGACIVKDGNTYYLFGEKHKDKDNAFDGFTCYSSKDLYNWKFESIALPVQPTGKLGPSRVGERVKVMQCPKTKEYVMYMHADSLNYKDQFTGYAMAKKITGPYEFKGPLLFNGQPIKKWDMGTFQDKDGSGYVLLHGGDIYRLADDYKSITEHVNKAFEAGFESPAILRKGDMYYFLGSHLTSWERNDNYYYTATSLHGPWTHRGLFAPENSLTWNSQTTFVLPVEGSKGTTYMFMGDRWAYPNQASSATYVWQPLTVEGTQLSIPQFKDVWQVDLKTGQVTEVKTGREIENTDKQIMYKGNWHNTAKNGTESRSDVKDDSFTFTFTGTRVGFYSLAGPDGGHARVLLQNQKGETVCTALLDTYSKYEVSSLKFISPELPKGQYTLTVTVVGERGNWSDKKKNNYGSTGNFVSVDKVVVQ</sequence>
<gene>
    <name evidence="6" type="ORF">AM493_05990</name>
</gene>
<keyword evidence="2 4" id="KW-0378">Hydrolase</keyword>
<comment type="similarity">
    <text evidence="1 4">Belongs to the glycosyl hydrolase 43 family.</text>
</comment>
<name>A0A0M8MC28_9FLAO</name>
<dbReference type="EMBL" id="LIYD01000005">
    <property type="protein sequence ID" value="KOS05634.1"/>
    <property type="molecule type" value="Genomic_DNA"/>
</dbReference>
<evidence type="ECO:0000313" key="7">
    <source>
        <dbReference type="Proteomes" id="UP000037755"/>
    </source>
</evidence>
<comment type="caution">
    <text evidence="6">The sequence shown here is derived from an EMBL/GenBank/DDBJ whole genome shotgun (WGS) entry which is preliminary data.</text>
</comment>
<evidence type="ECO:0000256" key="4">
    <source>
        <dbReference type="RuleBase" id="RU361187"/>
    </source>
</evidence>
<proteinExistence type="inferred from homology"/>
<dbReference type="Gene3D" id="2.115.10.20">
    <property type="entry name" value="Glycosyl hydrolase domain, family 43"/>
    <property type="match status" value="1"/>
</dbReference>
<evidence type="ECO:0000256" key="3">
    <source>
        <dbReference type="ARBA" id="ARBA00023295"/>
    </source>
</evidence>
<evidence type="ECO:0000256" key="5">
    <source>
        <dbReference type="SAM" id="SignalP"/>
    </source>
</evidence>
<dbReference type="SUPFAM" id="SSF75005">
    <property type="entry name" value="Arabinanase/levansucrase/invertase"/>
    <property type="match status" value="1"/>
</dbReference>
<dbReference type="GO" id="GO:0004553">
    <property type="term" value="F:hydrolase activity, hydrolyzing O-glycosyl compounds"/>
    <property type="evidence" value="ECO:0007669"/>
    <property type="project" value="InterPro"/>
</dbReference>
<organism evidence="6 7">
    <name type="scientific">Flavobacterium akiainvivens</name>
    <dbReference type="NCBI Taxonomy" id="1202724"/>
    <lineage>
        <taxon>Bacteria</taxon>
        <taxon>Pseudomonadati</taxon>
        <taxon>Bacteroidota</taxon>
        <taxon>Flavobacteriia</taxon>
        <taxon>Flavobacteriales</taxon>
        <taxon>Flavobacteriaceae</taxon>
        <taxon>Flavobacterium</taxon>
    </lineage>
</organism>
<reference evidence="6 7" key="1">
    <citation type="submission" date="2015-08" db="EMBL/GenBank/DDBJ databases">
        <title>Whole genome sequence of Flavobacterium akiainvivens IK-1T, from decaying Wikstroemia oahuensis, an endemic Hawaiian shrub.</title>
        <authorList>
            <person name="Wan X."/>
            <person name="Hou S."/>
            <person name="Saito J."/>
            <person name="Donachie S."/>
        </authorList>
    </citation>
    <scope>NUCLEOTIDE SEQUENCE [LARGE SCALE GENOMIC DNA]</scope>
    <source>
        <strain evidence="6 7">IK-1</strain>
    </source>
</reference>
<feature type="chain" id="PRO_5005818205" evidence="5">
    <location>
        <begin position="21"/>
        <end position="463"/>
    </location>
</feature>
<dbReference type="PANTHER" id="PTHR22925:SF3">
    <property type="entry name" value="GLYCOSYL HYDROLASE FAMILY PROTEIN 43"/>
    <property type="match status" value="1"/>
</dbReference>
<dbReference type="STRING" id="1202724.AM493_05990"/>
<dbReference type="RefSeq" id="WP_054406839.1">
    <property type="nucleotide sequence ID" value="NZ_FOYA01000003.1"/>
</dbReference>
<evidence type="ECO:0000256" key="1">
    <source>
        <dbReference type="ARBA" id="ARBA00009865"/>
    </source>
</evidence>
<feature type="signal peptide" evidence="5">
    <location>
        <begin position="1"/>
        <end position="20"/>
    </location>
</feature>
<accession>A0A0M8MC28</accession>
<dbReference type="PANTHER" id="PTHR22925">
    <property type="entry name" value="GLYCOSYL HYDROLASE 43 FAMILY MEMBER"/>
    <property type="match status" value="1"/>
</dbReference>
<dbReference type="Gene3D" id="2.60.120.260">
    <property type="entry name" value="Galactose-binding domain-like"/>
    <property type="match status" value="1"/>
</dbReference>
<protein>
    <submittedName>
        <fullName evidence="6">Glycosyl hydrolase family 43</fullName>
    </submittedName>
</protein>
<dbReference type="CDD" id="cd18821">
    <property type="entry name" value="GH43_Pc3Gal43A-like"/>
    <property type="match status" value="1"/>
</dbReference>
<keyword evidence="3 4" id="KW-0326">Glycosidase</keyword>
<keyword evidence="7" id="KW-1185">Reference proteome</keyword>
<dbReference type="OrthoDB" id="273314at2"/>
<keyword evidence="5" id="KW-0732">Signal</keyword>
<evidence type="ECO:0000256" key="2">
    <source>
        <dbReference type="ARBA" id="ARBA00022801"/>
    </source>
</evidence>
<dbReference type="InterPro" id="IPR023296">
    <property type="entry name" value="Glyco_hydro_beta-prop_sf"/>
</dbReference>